<protein>
    <submittedName>
        <fullName evidence="1">Uncharacterized protein</fullName>
    </submittedName>
</protein>
<reference evidence="1" key="1">
    <citation type="submission" date="2015-10" db="EMBL/GenBank/DDBJ databases">
        <title>Description of Candidatus Tenderia electrophaga gen. nov, sp. nov., an Uncultivated Electroautotroph from a Biocathode Enrichment.</title>
        <authorList>
            <person name="Eddie B.J."/>
            <person name="Malanoski A.P."/>
            <person name="Wang Z."/>
            <person name="Hall R.J."/>
            <person name="Oh S.D."/>
            <person name="Heiner C."/>
            <person name="Lin B."/>
            <person name="Strycharz-Glaven S.M."/>
        </authorList>
    </citation>
    <scope>NUCLEOTIDE SEQUENCE [LARGE SCALE GENOMIC DNA]</scope>
    <source>
        <strain evidence="1">NRL1</strain>
    </source>
</reference>
<accession>A0A0S2TEJ6</accession>
<organism evidence="1 2">
    <name type="scientific">Candidatus Tenderia electrophaga</name>
    <dbReference type="NCBI Taxonomy" id="1748243"/>
    <lineage>
        <taxon>Bacteria</taxon>
        <taxon>Pseudomonadati</taxon>
        <taxon>Pseudomonadota</taxon>
        <taxon>Gammaproteobacteria</taxon>
        <taxon>Candidatus Tenderiales</taxon>
        <taxon>Candidatus Tenderiaceae</taxon>
        <taxon>Candidatus Tenderia</taxon>
    </lineage>
</organism>
<keyword evidence="2" id="KW-1185">Reference proteome</keyword>
<gene>
    <name evidence="1" type="ORF">Tel_10780</name>
</gene>
<evidence type="ECO:0000313" key="1">
    <source>
        <dbReference type="EMBL" id="ALP53579.1"/>
    </source>
</evidence>
<dbReference type="KEGG" id="tee:Tel_10780"/>
<dbReference type="EMBL" id="CP013099">
    <property type="protein sequence ID" value="ALP53579.1"/>
    <property type="molecule type" value="Genomic_DNA"/>
</dbReference>
<evidence type="ECO:0000313" key="2">
    <source>
        <dbReference type="Proteomes" id="UP000055136"/>
    </source>
</evidence>
<proteinExistence type="predicted"/>
<dbReference type="Proteomes" id="UP000055136">
    <property type="component" value="Chromosome"/>
</dbReference>
<dbReference type="AlphaFoldDB" id="A0A0S2TEJ6"/>
<sequence length="78" mass="8428">MIFAQAYIALKRDCPRLTGHLALQERMSALVNDSGGFAPMFVVAQTGGCICERLLGTESVDAEQLPPMSHHSNGEQIP</sequence>
<dbReference type="STRING" id="1748243.Tel_10780"/>
<name>A0A0S2TEJ6_9GAMM</name>